<keyword evidence="3" id="KW-1185">Reference proteome</keyword>
<dbReference type="Proteomes" id="UP000019473">
    <property type="component" value="Unassembled WGS sequence"/>
</dbReference>
<accession>W9WB89</accession>
<proteinExistence type="predicted"/>
<dbReference type="VEuPathDB" id="FungiDB:A1O7_02698"/>
<dbReference type="OrthoDB" id="4152618at2759"/>
<feature type="transmembrane region" description="Helical" evidence="1">
    <location>
        <begin position="237"/>
        <end position="257"/>
    </location>
</feature>
<name>W9WB89_9EURO</name>
<sequence>MNSSTEEAPRVVANNSTFKLPYLGTNILNDGDVRTKRSDLAFYHDGSAPGNGGDHVQGPIEAVQPATTFETLIPGLKTDSCTSHNIIPPYMTQDEALLAQHLYEGGYTLNDGDVSRFLRDSRRLRHGLETAQQFIDSHSLLDHRAFRTTGSSLANISSSSTTLNRLRVADASTSGSHYSNDDDEPARIRSQPARRVLQLLGGTSNISEYSSLENCRAVLVCNEAPISVDERVVQRTAGTLLLVFGVVAYLPGGWMLIHSMGEGGPLATTAVAELTRVLVGREEGVVCCVHPTDAAMARAIERAVVVLLVAGAFSWLAVAAWAATTW</sequence>
<dbReference type="GeneID" id="19177304"/>
<evidence type="ECO:0000313" key="3">
    <source>
        <dbReference type="Proteomes" id="UP000019473"/>
    </source>
</evidence>
<evidence type="ECO:0000256" key="1">
    <source>
        <dbReference type="SAM" id="Phobius"/>
    </source>
</evidence>
<dbReference type="AlphaFoldDB" id="W9WB89"/>
<dbReference type="EMBL" id="AMGW01000002">
    <property type="protein sequence ID" value="EXJ62265.1"/>
    <property type="molecule type" value="Genomic_DNA"/>
</dbReference>
<protein>
    <submittedName>
        <fullName evidence="2">Uncharacterized protein</fullName>
    </submittedName>
</protein>
<dbReference type="RefSeq" id="XP_007754919.1">
    <property type="nucleotide sequence ID" value="XM_007756729.1"/>
</dbReference>
<feature type="transmembrane region" description="Helical" evidence="1">
    <location>
        <begin position="303"/>
        <end position="323"/>
    </location>
</feature>
<keyword evidence="1" id="KW-0812">Transmembrane</keyword>
<reference evidence="2 3" key="1">
    <citation type="submission" date="2013-03" db="EMBL/GenBank/DDBJ databases">
        <title>The Genome Sequence of Cladophialophora yegresii CBS 114405.</title>
        <authorList>
            <consortium name="The Broad Institute Genomics Platform"/>
            <person name="Cuomo C."/>
            <person name="de Hoog S."/>
            <person name="Gorbushina A."/>
            <person name="Walker B."/>
            <person name="Young S.K."/>
            <person name="Zeng Q."/>
            <person name="Gargeya S."/>
            <person name="Fitzgerald M."/>
            <person name="Haas B."/>
            <person name="Abouelleil A."/>
            <person name="Allen A.W."/>
            <person name="Alvarado L."/>
            <person name="Arachchi H.M."/>
            <person name="Berlin A.M."/>
            <person name="Chapman S.B."/>
            <person name="Gainer-Dewar J."/>
            <person name="Goldberg J."/>
            <person name="Griggs A."/>
            <person name="Gujja S."/>
            <person name="Hansen M."/>
            <person name="Howarth C."/>
            <person name="Imamovic A."/>
            <person name="Ireland A."/>
            <person name="Larimer J."/>
            <person name="McCowan C."/>
            <person name="Murphy C."/>
            <person name="Pearson M."/>
            <person name="Poon T.W."/>
            <person name="Priest M."/>
            <person name="Roberts A."/>
            <person name="Saif S."/>
            <person name="Shea T."/>
            <person name="Sisk P."/>
            <person name="Sykes S."/>
            <person name="Wortman J."/>
            <person name="Nusbaum C."/>
            <person name="Birren B."/>
        </authorList>
    </citation>
    <scope>NUCLEOTIDE SEQUENCE [LARGE SCALE GENOMIC DNA]</scope>
    <source>
        <strain evidence="2 3">CBS 114405</strain>
    </source>
</reference>
<organism evidence="2 3">
    <name type="scientific">Cladophialophora yegresii CBS 114405</name>
    <dbReference type="NCBI Taxonomy" id="1182544"/>
    <lineage>
        <taxon>Eukaryota</taxon>
        <taxon>Fungi</taxon>
        <taxon>Dikarya</taxon>
        <taxon>Ascomycota</taxon>
        <taxon>Pezizomycotina</taxon>
        <taxon>Eurotiomycetes</taxon>
        <taxon>Chaetothyriomycetidae</taxon>
        <taxon>Chaetothyriales</taxon>
        <taxon>Herpotrichiellaceae</taxon>
        <taxon>Cladophialophora</taxon>
    </lineage>
</organism>
<keyword evidence="1" id="KW-0472">Membrane</keyword>
<comment type="caution">
    <text evidence="2">The sequence shown here is derived from an EMBL/GenBank/DDBJ whole genome shotgun (WGS) entry which is preliminary data.</text>
</comment>
<gene>
    <name evidence="2" type="ORF">A1O7_02698</name>
</gene>
<keyword evidence="1" id="KW-1133">Transmembrane helix</keyword>
<evidence type="ECO:0000313" key="2">
    <source>
        <dbReference type="EMBL" id="EXJ62265.1"/>
    </source>
</evidence>
<dbReference type="HOGENOM" id="CLU_852596_0_0_1"/>